<dbReference type="Gramene" id="XM_028355985.1">
    <property type="protein sequence ID" value="XP_028211786.1"/>
    <property type="gene ID" value="LOC114394414"/>
</dbReference>
<dbReference type="InterPro" id="IPR007750">
    <property type="entry name" value="DUF674"/>
</dbReference>
<proteinExistence type="predicted"/>
<dbReference type="EMBL" id="QZWG01000018">
    <property type="protein sequence ID" value="RZB53589.1"/>
    <property type="molecule type" value="Genomic_DNA"/>
</dbReference>
<accession>A0A445FXF2</accession>
<sequence>MASNQEITAPLRYWVDNERKRVVMAEASGHFVDVLFSFLTLPLGTIIRLGNTFGQPIEIGCINNLFKSVEALNPDVFWNDICKRMLLSPRNPLQFSYQRLKLKVDDTQPTKYFVCHICSKGSDFSLSTFDEVKCHCGNLMKRQLDMLVEPAGGNGVFVKGDAMFLIFDDLTVLRSSPSVSFKPPLQLGHKEFRKVEEKSLDVDTNKVFSILNQALTSKSALSVTLENGKSEPSSSFLPDIGPSRWKDSIKIKVIVSKSQNKILFVEADGDFVDFLVSFLTMPLGSIMYLVNGKLSLGSIDKLYTSVKNLDPSWFIASSTKSLLNPKVALHFGCGSNPLNASEEDTGKYWYGTGIVKDNRGRIICEKNMISKKKDMLKDPKDIKLLDPRSSDGARKSDVGFMKRPCLFVVSDNLEVKAMTTSSSIPCPFMENDRLLDDLEEHLVEIRKSQALNLLMASLTSNEAAFTRSLSHLLWNWKCQRCIPFWGLLGRKKIRHRKKKEKEDKESEKDI</sequence>
<dbReference type="Proteomes" id="UP000289340">
    <property type="component" value="Chromosome 18"/>
</dbReference>
<gene>
    <name evidence="1" type="ORF">D0Y65_049498</name>
</gene>
<dbReference type="Pfam" id="PF05056">
    <property type="entry name" value="DUF674"/>
    <property type="match status" value="1"/>
</dbReference>
<keyword evidence="2" id="KW-1185">Reference proteome</keyword>
<reference evidence="1 2" key="1">
    <citation type="submission" date="2018-09" db="EMBL/GenBank/DDBJ databases">
        <title>A high-quality reference genome of wild soybean provides a powerful tool to mine soybean genomes.</title>
        <authorList>
            <person name="Xie M."/>
            <person name="Chung C.Y.L."/>
            <person name="Li M.-W."/>
            <person name="Wong F.-L."/>
            <person name="Chan T.-F."/>
            <person name="Lam H.-M."/>
        </authorList>
    </citation>
    <scope>NUCLEOTIDE SEQUENCE [LARGE SCALE GENOMIC DNA]</scope>
    <source>
        <strain evidence="2">cv. W05</strain>
        <tissue evidence="1">Hypocotyl of etiolated seedlings</tissue>
    </source>
</reference>
<protein>
    <recommendedName>
        <fullName evidence="3">DUF674 domain-containing protein</fullName>
    </recommendedName>
</protein>
<evidence type="ECO:0000313" key="1">
    <source>
        <dbReference type="EMBL" id="RZB53589.1"/>
    </source>
</evidence>
<dbReference type="AlphaFoldDB" id="A0A445FXF2"/>
<evidence type="ECO:0008006" key="3">
    <source>
        <dbReference type="Google" id="ProtNLM"/>
    </source>
</evidence>
<dbReference type="PANTHER" id="PTHR33103:SF93">
    <property type="entry name" value="DUF674 FAMILY PROTEIN"/>
    <property type="match status" value="1"/>
</dbReference>
<name>A0A445FXF2_GLYSO</name>
<evidence type="ECO:0000313" key="2">
    <source>
        <dbReference type="Proteomes" id="UP000289340"/>
    </source>
</evidence>
<comment type="caution">
    <text evidence="1">The sequence shown here is derived from an EMBL/GenBank/DDBJ whole genome shotgun (WGS) entry which is preliminary data.</text>
</comment>
<dbReference type="PANTHER" id="PTHR33103">
    <property type="entry name" value="OS01G0153900 PROTEIN"/>
    <property type="match status" value="1"/>
</dbReference>
<organism evidence="1 2">
    <name type="scientific">Glycine soja</name>
    <name type="common">Wild soybean</name>
    <dbReference type="NCBI Taxonomy" id="3848"/>
    <lineage>
        <taxon>Eukaryota</taxon>
        <taxon>Viridiplantae</taxon>
        <taxon>Streptophyta</taxon>
        <taxon>Embryophyta</taxon>
        <taxon>Tracheophyta</taxon>
        <taxon>Spermatophyta</taxon>
        <taxon>Magnoliopsida</taxon>
        <taxon>eudicotyledons</taxon>
        <taxon>Gunneridae</taxon>
        <taxon>Pentapetalae</taxon>
        <taxon>rosids</taxon>
        <taxon>fabids</taxon>
        <taxon>Fabales</taxon>
        <taxon>Fabaceae</taxon>
        <taxon>Papilionoideae</taxon>
        <taxon>50 kb inversion clade</taxon>
        <taxon>NPAAA clade</taxon>
        <taxon>indigoferoid/millettioid clade</taxon>
        <taxon>Phaseoleae</taxon>
        <taxon>Glycine</taxon>
        <taxon>Glycine subgen. Soja</taxon>
    </lineage>
</organism>